<dbReference type="InterPro" id="IPR043502">
    <property type="entry name" value="DNA/RNA_pol_sf"/>
</dbReference>
<gene>
    <name evidence="4" type="ORF">FU839_15555</name>
</gene>
<sequence>MSAQMEFWLYLYFPQLQLDKLLVLHSSTPATKTLSDKGKSHHLDLTAPLAIVGADHQLLQLNSAARQAGLTLGMGLASAASLCHQLQLVPHQAEQEQQQLQQLAQLLYQYCADIALQPNCGLVLKLSPMLALYGGAMQFWQQLQQVLQQTGYQYHFATAQQPLVARLLAQQGWDQFLLQNEQIQQQLKVLPLQQAQLPDKLQEQLQRLGLTQLGDVLKIPQAELVRRFGAGMLHYLQQLTGAKPALLQFVQPAEHFEQQLELLYEMERSDQLLGPLQYLFGLLQLYLQQRDQLAYQLELCLQQRQEQQQQLQLHSAQGEYQSKEWLKLCELQMERLKLKKPVIQLKLILRRAGPRYAQYKTLFAGKQQLYSALQLLSLLQARLGKDQVTSPCLHNDLLPEQASSYAAALEPQAAIAGTLATVRPAFLVDPPLVLDAEQQQQLQLYYGPERLSSGWWQQQSQHRDYYVGQNAQGQWLWLFRDLQQPEQLYLQGYFS</sequence>
<protein>
    <submittedName>
        <fullName evidence="4">DNA polymerase Y family protein</fullName>
    </submittedName>
</protein>
<dbReference type="PANTHER" id="PTHR35369:SF2">
    <property type="entry name" value="BLR3025 PROTEIN"/>
    <property type="match status" value="1"/>
</dbReference>
<evidence type="ECO:0000256" key="1">
    <source>
        <dbReference type="ARBA" id="ARBA00010945"/>
    </source>
</evidence>
<evidence type="ECO:0000259" key="3">
    <source>
        <dbReference type="Pfam" id="PF00817"/>
    </source>
</evidence>
<dbReference type="SUPFAM" id="SSF56672">
    <property type="entry name" value="DNA/RNA polymerases"/>
    <property type="match status" value="1"/>
</dbReference>
<organism evidence="4 5">
    <name type="scientific">Rheinheimera tangshanensis</name>
    <dbReference type="NCBI Taxonomy" id="400153"/>
    <lineage>
        <taxon>Bacteria</taxon>
        <taxon>Pseudomonadati</taxon>
        <taxon>Pseudomonadota</taxon>
        <taxon>Gammaproteobacteria</taxon>
        <taxon>Chromatiales</taxon>
        <taxon>Chromatiaceae</taxon>
        <taxon>Rheinheimera</taxon>
    </lineage>
</organism>
<proteinExistence type="inferred from homology"/>
<dbReference type="InterPro" id="IPR001126">
    <property type="entry name" value="UmuC"/>
</dbReference>
<dbReference type="InterPro" id="IPR050356">
    <property type="entry name" value="SulA_CellDiv_inhibitor"/>
</dbReference>
<evidence type="ECO:0000256" key="2">
    <source>
        <dbReference type="ARBA" id="ARBA00022763"/>
    </source>
</evidence>
<evidence type="ECO:0000313" key="5">
    <source>
        <dbReference type="Proteomes" id="UP000321814"/>
    </source>
</evidence>
<feature type="domain" description="UmuC" evidence="3">
    <location>
        <begin position="45"/>
        <end position="169"/>
    </location>
</feature>
<dbReference type="InterPro" id="IPR043128">
    <property type="entry name" value="Rev_trsase/Diguanyl_cyclase"/>
</dbReference>
<keyword evidence="5" id="KW-1185">Reference proteome</keyword>
<evidence type="ECO:0000313" key="4">
    <source>
        <dbReference type="EMBL" id="TXK78973.1"/>
    </source>
</evidence>
<reference evidence="4 5" key="1">
    <citation type="submission" date="2019-08" db="EMBL/GenBank/DDBJ databases">
        <title>Draft genome analysis of Rheinheimera tangshanensis isolated from the roots of fresh rice plants (Oryza sativa).</title>
        <authorList>
            <person name="Yu Q."/>
            <person name="Qi Y."/>
            <person name="Zhang H."/>
            <person name="Pu J."/>
        </authorList>
    </citation>
    <scope>NUCLEOTIDE SEQUENCE [LARGE SCALE GENOMIC DNA]</scope>
    <source>
        <strain evidence="4 5">JA3-B52</strain>
    </source>
</reference>
<dbReference type="Gene3D" id="3.40.1170.60">
    <property type="match status" value="1"/>
</dbReference>
<keyword evidence="2" id="KW-0227">DNA damage</keyword>
<comment type="similarity">
    <text evidence="1">Belongs to the DNA polymerase type-Y family.</text>
</comment>
<comment type="caution">
    <text evidence="4">The sequence shown here is derived from an EMBL/GenBank/DDBJ whole genome shotgun (WGS) entry which is preliminary data.</text>
</comment>
<name>A0A5C8LSH0_9GAMM</name>
<dbReference type="EMBL" id="VRLR01000012">
    <property type="protein sequence ID" value="TXK78973.1"/>
    <property type="molecule type" value="Genomic_DNA"/>
</dbReference>
<dbReference type="Proteomes" id="UP000321814">
    <property type="component" value="Unassembled WGS sequence"/>
</dbReference>
<dbReference type="PANTHER" id="PTHR35369">
    <property type="entry name" value="BLR3025 PROTEIN-RELATED"/>
    <property type="match status" value="1"/>
</dbReference>
<dbReference type="OrthoDB" id="5298951at2"/>
<dbReference type="CDD" id="cd03468">
    <property type="entry name" value="PolY_like"/>
    <property type="match status" value="1"/>
</dbReference>
<dbReference type="Gene3D" id="3.30.70.270">
    <property type="match status" value="1"/>
</dbReference>
<dbReference type="GO" id="GO:0006281">
    <property type="term" value="P:DNA repair"/>
    <property type="evidence" value="ECO:0007669"/>
    <property type="project" value="InterPro"/>
</dbReference>
<dbReference type="AlphaFoldDB" id="A0A5C8LSH0"/>
<accession>A0A5C8LSH0</accession>
<dbReference type="Pfam" id="PF00817">
    <property type="entry name" value="IMS"/>
    <property type="match status" value="1"/>
</dbReference>
<dbReference type="RefSeq" id="WP_147905097.1">
    <property type="nucleotide sequence ID" value="NZ_BAAAGC010000015.1"/>
</dbReference>